<dbReference type="EMBL" id="JACEIB010000024">
    <property type="protein sequence ID" value="MBA2935181.1"/>
    <property type="molecule type" value="Genomic_DNA"/>
</dbReference>
<evidence type="ECO:0000256" key="5">
    <source>
        <dbReference type="ARBA" id="ARBA00023065"/>
    </source>
</evidence>
<feature type="transmembrane region" description="Helical" evidence="10">
    <location>
        <begin position="354"/>
        <end position="375"/>
    </location>
</feature>
<dbReference type="PANTHER" id="PTHR43427:SF6">
    <property type="entry name" value="CHLORIDE CHANNEL PROTEIN CLC-E"/>
    <property type="match status" value="1"/>
</dbReference>
<keyword evidence="12" id="KW-1185">Reference proteome</keyword>
<comment type="subcellular location">
    <subcellularLocation>
        <location evidence="1">Membrane</location>
        <topology evidence="1">Multi-pass membrane protein</topology>
    </subcellularLocation>
</comment>
<evidence type="ECO:0000313" key="11">
    <source>
        <dbReference type="EMBL" id="MBA2935181.1"/>
    </source>
</evidence>
<evidence type="ECO:0000256" key="2">
    <source>
        <dbReference type="ARBA" id="ARBA00022448"/>
    </source>
</evidence>
<evidence type="ECO:0000256" key="4">
    <source>
        <dbReference type="ARBA" id="ARBA00022989"/>
    </source>
</evidence>
<dbReference type="PANTHER" id="PTHR43427">
    <property type="entry name" value="CHLORIDE CHANNEL PROTEIN CLC-E"/>
    <property type="match status" value="1"/>
</dbReference>
<gene>
    <name evidence="11" type="ORF">HZF05_13910</name>
</gene>
<feature type="transmembrane region" description="Helical" evidence="10">
    <location>
        <begin position="198"/>
        <end position="222"/>
    </location>
</feature>
<reference evidence="11 12" key="1">
    <citation type="submission" date="2020-07" db="EMBL/GenBank/DDBJ databases">
        <authorList>
            <person name="Sun Q."/>
        </authorList>
    </citation>
    <scope>NUCLEOTIDE SEQUENCE [LARGE SCALE GENOMIC DNA]</scope>
    <source>
        <strain evidence="11 12">CGMCC 1.13654</strain>
    </source>
</reference>
<protein>
    <submittedName>
        <fullName evidence="11">Chloride channel protein</fullName>
    </submittedName>
</protein>
<keyword evidence="3 10" id="KW-0812">Transmembrane</keyword>
<dbReference type="PRINTS" id="PR00762">
    <property type="entry name" value="CLCHANNEL"/>
</dbReference>
<organism evidence="11 12">
    <name type="scientific">Sphingomonas chungangi</name>
    <dbReference type="NCBI Taxonomy" id="2683589"/>
    <lineage>
        <taxon>Bacteria</taxon>
        <taxon>Pseudomonadati</taxon>
        <taxon>Pseudomonadota</taxon>
        <taxon>Alphaproteobacteria</taxon>
        <taxon>Sphingomonadales</taxon>
        <taxon>Sphingomonadaceae</taxon>
        <taxon>Sphingomonas</taxon>
    </lineage>
</organism>
<feature type="transmembrane region" description="Helical" evidence="10">
    <location>
        <begin position="116"/>
        <end position="134"/>
    </location>
</feature>
<keyword evidence="4 10" id="KW-1133">Transmembrane helix</keyword>
<keyword evidence="5" id="KW-0406">Ion transport</keyword>
<dbReference type="Proteomes" id="UP000570166">
    <property type="component" value="Unassembled WGS sequence"/>
</dbReference>
<evidence type="ECO:0000256" key="6">
    <source>
        <dbReference type="ARBA" id="ARBA00023136"/>
    </source>
</evidence>
<dbReference type="AlphaFoldDB" id="A0A838L781"/>
<dbReference type="InterPro" id="IPR050368">
    <property type="entry name" value="ClC-type_chloride_channel"/>
</dbReference>
<keyword evidence="2" id="KW-0813">Transport</keyword>
<proteinExistence type="predicted"/>
<evidence type="ECO:0000313" key="12">
    <source>
        <dbReference type="Proteomes" id="UP000570166"/>
    </source>
</evidence>
<name>A0A838L781_9SPHN</name>
<feature type="transmembrane region" description="Helical" evidence="10">
    <location>
        <begin position="321"/>
        <end position="342"/>
    </location>
</feature>
<dbReference type="InterPro" id="IPR014743">
    <property type="entry name" value="Cl-channel_core"/>
</dbReference>
<dbReference type="Pfam" id="PF00654">
    <property type="entry name" value="Voltage_CLC"/>
    <property type="match status" value="1"/>
</dbReference>
<comment type="caution">
    <text evidence="11">The sequence shown here is derived from an EMBL/GenBank/DDBJ whole genome shotgun (WGS) entry which is preliminary data.</text>
</comment>
<dbReference type="GO" id="GO:0034707">
    <property type="term" value="C:chloride channel complex"/>
    <property type="evidence" value="ECO:0007669"/>
    <property type="project" value="UniProtKB-KW"/>
</dbReference>
<feature type="transmembrane region" description="Helical" evidence="10">
    <location>
        <begin position="64"/>
        <end position="81"/>
    </location>
</feature>
<keyword evidence="7" id="KW-0869">Chloride channel</keyword>
<dbReference type="RefSeq" id="WP_160363775.1">
    <property type="nucleotide sequence ID" value="NZ_JACEIB010000024.1"/>
</dbReference>
<evidence type="ECO:0000256" key="10">
    <source>
        <dbReference type="SAM" id="Phobius"/>
    </source>
</evidence>
<keyword evidence="8" id="KW-0868">Chloride</keyword>
<feature type="transmembrane region" description="Helical" evidence="10">
    <location>
        <begin position="162"/>
        <end position="186"/>
    </location>
</feature>
<dbReference type="Gene3D" id="1.10.3080.10">
    <property type="entry name" value="Clc chloride channel"/>
    <property type="match status" value="1"/>
</dbReference>
<feature type="transmembrane region" description="Helical" evidence="10">
    <location>
        <begin position="234"/>
        <end position="255"/>
    </location>
</feature>
<feature type="transmembrane region" description="Helical" evidence="10">
    <location>
        <begin position="276"/>
        <end position="296"/>
    </location>
</feature>
<dbReference type="CDD" id="cd01034">
    <property type="entry name" value="EriC_like"/>
    <property type="match status" value="1"/>
</dbReference>
<dbReference type="GO" id="GO:0005254">
    <property type="term" value="F:chloride channel activity"/>
    <property type="evidence" value="ECO:0007669"/>
    <property type="project" value="UniProtKB-KW"/>
</dbReference>
<evidence type="ECO:0000256" key="7">
    <source>
        <dbReference type="ARBA" id="ARBA00023173"/>
    </source>
</evidence>
<evidence type="ECO:0000256" key="9">
    <source>
        <dbReference type="ARBA" id="ARBA00023303"/>
    </source>
</evidence>
<evidence type="ECO:0000256" key="8">
    <source>
        <dbReference type="ARBA" id="ARBA00023214"/>
    </source>
</evidence>
<dbReference type="InterPro" id="IPR001807">
    <property type="entry name" value="ClC"/>
</dbReference>
<keyword evidence="9" id="KW-0407">Ion channel</keyword>
<feature type="transmembrane region" description="Helical" evidence="10">
    <location>
        <begin position="395"/>
        <end position="414"/>
    </location>
</feature>
<accession>A0A838L781</accession>
<evidence type="ECO:0000256" key="3">
    <source>
        <dbReference type="ARBA" id="ARBA00022692"/>
    </source>
</evidence>
<dbReference type="SUPFAM" id="SSF81340">
    <property type="entry name" value="Clc chloride channel"/>
    <property type="match status" value="1"/>
</dbReference>
<evidence type="ECO:0000256" key="1">
    <source>
        <dbReference type="ARBA" id="ARBA00004141"/>
    </source>
</evidence>
<keyword evidence="6 10" id="KW-0472">Membrane</keyword>
<sequence>MTRGKKMDRVRVLARRHGPTAPVWRRRMAILTGAVALGLVALVFAKVADTANHLFLMVVQRQKWAPLLATPAGFALLVWLTRRIAPDARGSGIPQIMAARKDPEGAMMSLASAKTAVVKFVMTIGALLVGASVGREGPTVQISATIMAYAHRLFRMPVRASVMIAGGAAGVAAAFNTPLAGVTFAIEELAAAYEQKMTLLVMTAVLISGMVSLGLSGDYVYFGAMTNTLPLKQALLVTPIAGIIGGLTGGLFARLMLDFSRSQAKPLLRIREHPGLSAGIAGLVVAVVGCTTGLTWGTSYEPARLIITGVDAPSWFGPAKFVSTLATAVSGLPGGIFAPSLATGAGLGELLRHLFPLAPAGTVVLLGMAGYFTGVVRAPLTAVVIISEATASHGLLLPLLATALIADAASSVICPERLYHGLSHGFTPRDRDADR</sequence>